<accession>A0AC35G3P6</accession>
<protein>
    <submittedName>
        <fullName evidence="2">Ig-like domain-containing protein</fullName>
    </submittedName>
</protein>
<sequence length="1062" mass="117621">DGKVIDDEACSVQRDDCQFVSDNQRLIIEEAGENDEGLYTCVAENMPGRDEKDIVVSLLRPPKMEDQRDLVEIGQSGAQTLKCPIDDRSILNSGRDLYFMNAEPSDAASYSCRARNEAGEDTAYFDVLVLVKPEIMGASFRTMDSISNQTVPIYCRASGIPFPSIEWFFGDKKIEQSSNYEIGENGTLLRVKNVQSKDVGRYSCVAKNKVGRAESDVFLEVIEAPMIVETPHEIKIIEGQDKTIKCNVKGKPIPEISWRKDGEPLEHIGARGSENYIHISRAKLKDGGHYACIATNRVGEKRHSIHVKVLVPPKIGDGERILKSIEGNNLTLNCPIVSGTGIPQPEIRWSKNGKPLEATGQQLTLQNLTVSDATKFSCEAKNEAGTASADYVVDVYVKPRIRIQQADIRVIEGERARLECKVDGNPPPTIQWLRGGRPITDMNNFLLSPRGESLMILKASTNDAGGYSCLAKNIAGESEGVFSVTVLTAPYLEQTVDQNPKVIAKAGVTLNCPVRGNPPPTVTWKINGTALLIDGRKYSQPAGTNDLAISEVLAENAGRYTCNAINEVSTLDTDYALDVIAPPRFQGTGKKIYEVISGESITMSCPLEASTLLEVTWYRGGNPVYLSENINISPDGQKLTVVKAVLEDNGKYSCEAKNQAGAADADVFLKVYVAPTIDDSNLIENPLAVLGKAIYLECPVDGIPQPIITWLKNGKPLEAGGRYSLQQNNITFGISNVESDDVGKYSCVAENKGGRAEENFNLQVLAPPELTTKDVQKITKREGEEVTLLCPVRQTYSIDPNEERDIAWTKDGRSLGGTSLSISLENGNSNGEKSFHISKDGYRLIITDLKLAHAGEYRCLVTNRAGEVQGKFEVETLCNHLGTILCRELEQRHISEYQKESERRKQLAKEEERRRIAMRQWNFDATPQRGVTQIAARYNARVYPEYSVNVAPREAVYLSAGKTAFQATEYSDNSIIQNFRADLVQFRRDRTRSIFIASSSSSSTSTTTRTTTATFPPPLTLPAPRKQKLSYLQKLKRRKMHHRKKHSQPIYEQKLLESLMDF</sequence>
<dbReference type="WBParaSite" id="PS1159_v2.g23706.t1">
    <property type="protein sequence ID" value="PS1159_v2.g23706.t1"/>
    <property type="gene ID" value="PS1159_v2.g23706"/>
</dbReference>
<evidence type="ECO:0000313" key="1">
    <source>
        <dbReference type="Proteomes" id="UP000887580"/>
    </source>
</evidence>
<name>A0AC35G3P6_9BILA</name>
<evidence type="ECO:0000313" key="2">
    <source>
        <dbReference type="WBParaSite" id="PS1159_v2.g23706.t1"/>
    </source>
</evidence>
<reference evidence="2" key="1">
    <citation type="submission" date="2022-11" db="UniProtKB">
        <authorList>
            <consortium name="WormBaseParasite"/>
        </authorList>
    </citation>
    <scope>IDENTIFICATION</scope>
</reference>
<proteinExistence type="predicted"/>
<organism evidence="1 2">
    <name type="scientific">Panagrolaimus sp. PS1159</name>
    <dbReference type="NCBI Taxonomy" id="55785"/>
    <lineage>
        <taxon>Eukaryota</taxon>
        <taxon>Metazoa</taxon>
        <taxon>Ecdysozoa</taxon>
        <taxon>Nematoda</taxon>
        <taxon>Chromadorea</taxon>
        <taxon>Rhabditida</taxon>
        <taxon>Tylenchina</taxon>
        <taxon>Panagrolaimomorpha</taxon>
        <taxon>Panagrolaimoidea</taxon>
        <taxon>Panagrolaimidae</taxon>
        <taxon>Panagrolaimus</taxon>
    </lineage>
</organism>
<dbReference type="Proteomes" id="UP000887580">
    <property type="component" value="Unplaced"/>
</dbReference>